<dbReference type="AlphaFoldDB" id="A0A1D8UR89"/>
<dbReference type="SUPFAM" id="SSF140804">
    <property type="entry name" value="YidB-like"/>
    <property type="match status" value="1"/>
</dbReference>
<dbReference type="Proteomes" id="UP000179145">
    <property type="component" value="Chromosome"/>
</dbReference>
<protein>
    <submittedName>
        <fullName evidence="1">Uncharacterized protein</fullName>
    </submittedName>
</protein>
<name>A0A1D8UR89_9PROT</name>
<accession>A0A1D8UR89</accession>
<dbReference type="EMBL" id="CP014674">
    <property type="protein sequence ID" value="AOX16027.1"/>
    <property type="molecule type" value="Genomic_DNA"/>
</dbReference>
<organism evidence="1 2">
    <name type="scientific">Kozakia baliensis</name>
    <dbReference type="NCBI Taxonomy" id="153496"/>
    <lineage>
        <taxon>Bacteria</taxon>
        <taxon>Pseudomonadati</taxon>
        <taxon>Pseudomonadota</taxon>
        <taxon>Alphaproteobacteria</taxon>
        <taxon>Acetobacterales</taxon>
        <taxon>Acetobacteraceae</taxon>
        <taxon>Kozakia</taxon>
    </lineage>
</organism>
<keyword evidence="2" id="KW-1185">Reference proteome</keyword>
<dbReference type="InterPro" id="IPR027405">
    <property type="entry name" value="YidB-like"/>
</dbReference>
<dbReference type="Gene3D" id="1.10.10.690">
    <property type="entry name" value="YidB-like"/>
    <property type="match status" value="1"/>
</dbReference>
<reference evidence="1 2" key="1">
    <citation type="journal article" date="2016" name="Microb. Cell Fact.">
        <title>Dissection of exopolysaccharide biosynthesis in Kozakia baliensis.</title>
        <authorList>
            <person name="Brandt J.U."/>
            <person name="Jakob F."/>
            <person name="Behr J."/>
            <person name="Geissler A.J."/>
            <person name="Vogel R.F."/>
        </authorList>
    </citation>
    <scope>NUCLEOTIDE SEQUENCE [LARGE SCALE GENOMIC DNA]</scope>
    <source>
        <strain evidence="1 2">DSM 14400</strain>
    </source>
</reference>
<evidence type="ECO:0000313" key="1">
    <source>
        <dbReference type="EMBL" id="AOX16027.1"/>
    </source>
</evidence>
<evidence type="ECO:0000313" key="2">
    <source>
        <dbReference type="Proteomes" id="UP000179145"/>
    </source>
</evidence>
<sequence length="100" mass="11128">MRGGDNFTGADSDRSGLTTVAIQLIHQDTELRNFLIKPENYNRSPWSAEEVEQVMGSSRIAHIAHESGQTPNATEEALCEVLPMLGRSMAKKESEKRQPM</sequence>
<dbReference type="KEGG" id="kba:A0U89_01500"/>
<proteinExistence type="predicted"/>
<gene>
    <name evidence="1" type="ORF">A0U89_01500</name>
</gene>